<keyword evidence="3" id="KW-1185">Reference proteome</keyword>
<dbReference type="InterPro" id="IPR010607">
    <property type="entry name" value="DUF1194"/>
</dbReference>
<organism evidence="2 3">
    <name type="scientific">Salibaculum griseiflavum</name>
    <dbReference type="NCBI Taxonomy" id="1914409"/>
    <lineage>
        <taxon>Bacteria</taxon>
        <taxon>Pseudomonadati</taxon>
        <taxon>Pseudomonadota</taxon>
        <taxon>Alphaproteobacteria</taxon>
        <taxon>Rhodobacterales</taxon>
        <taxon>Roseobacteraceae</taxon>
        <taxon>Salibaculum</taxon>
    </lineage>
</organism>
<dbReference type="InterPro" id="IPR036465">
    <property type="entry name" value="vWFA_dom_sf"/>
</dbReference>
<dbReference type="Proteomes" id="UP000245293">
    <property type="component" value="Unassembled WGS sequence"/>
</dbReference>
<gene>
    <name evidence="2" type="ORF">DFK10_07505</name>
</gene>
<dbReference type="Gene3D" id="3.40.50.410">
    <property type="entry name" value="von Willebrand factor, type A domain"/>
    <property type="match status" value="1"/>
</dbReference>
<dbReference type="Pfam" id="PF06707">
    <property type="entry name" value="DUF1194"/>
    <property type="match status" value="1"/>
</dbReference>
<comment type="caution">
    <text evidence="2">The sequence shown here is derived from an EMBL/GenBank/DDBJ whole genome shotgun (WGS) entry which is preliminary data.</text>
</comment>
<reference evidence="3" key="1">
    <citation type="submission" date="2018-05" db="EMBL/GenBank/DDBJ databases">
        <authorList>
            <person name="Du Z."/>
            <person name="Wang X."/>
        </authorList>
    </citation>
    <scope>NUCLEOTIDE SEQUENCE [LARGE SCALE GENOMIC DNA]</scope>
    <source>
        <strain evidence="3">WDS4C29</strain>
    </source>
</reference>
<keyword evidence="1" id="KW-0732">Signal</keyword>
<dbReference type="AlphaFoldDB" id="A0A2V1P479"/>
<evidence type="ECO:0000313" key="3">
    <source>
        <dbReference type="Proteomes" id="UP000245293"/>
    </source>
</evidence>
<dbReference type="SUPFAM" id="SSF53300">
    <property type="entry name" value="vWA-like"/>
    <property type="match status" value="1"/>
</dbReference>
<sequence>MRRGVVLAGLLALLAGSAAAQCRQALALGLDVSGSVDEREYRLQLDGLAGALTAPAVQARLLAQPETPVRLAVYEWSGPRDMRLLVPWTAITGPDRLRDVIETLSTTHRVRAHPGTALGTAMQTGIAMLEEQSECWKRTLDLSGDGKANAGIRPRDVPPAPPGITINGLIIGDPNAPTNEPFMELVAYYRAYVLRGPGAFVESALGFEAFEAAMQRKLLRELQAVAIGALAE</sequence>
<feature type="signal peptide" evidence="1">
    <location>
        <begin position="1"/>
        <end position="20"/>
    </location>
</feature>
<feature type="chain" id="PRO_5015841466" description="VWFA domain-containing protein" evidence="1">
    <location>
        <begin position="21"/>
        <end position="232"/>
    </location>
</feature>
<evidence type="ECO:0008006" key="4">
    <source>
        <dbReference type="Google" id="ProtNLM"/>
    </source>
</evidence>
<accession>A0A2V1P479</accession>
<proteinExistence type="predicted"/>
<evidence type="ECO:0000313" key="2">
    <source>
        <dbReference type="EMBL" id="PWG17225.1"/>
    </source>
</evidence>
<dbReference type="EMBL" id="QETF01000006">
    <property type="protein sequence ID" value="PWG17225.1"/>
    <property type="molecule type" value="Genomic_DNA"/>
</dbReference>
<evidence type="ECO:0000256" key="1">
    <source>
        <dbReference type="SAM" id="SignalP"/>
    </source>
</evidence>
<name>A0A2V1P479_9RHOB</name>
<dbReference type="OrthoDB" id="9792179at2"/>
<protein>
    <recommendedName>
        <fullName evidence="4">VWFA domain-containing protein</fullName>
    </recommendedName>
</protein>